<reference evidence="2 3" key="1">
    <citation type="journal article" date="2021" name="J. Hered.">
        <title>A chromosome-level genome assembly of the parasitoid wasp, Cotesia glomerata (Hymenoptera: Braconidae).</title>
        <authorList>
            <person name="Pinto B.J."/>
            <person name="Weis J.J."/>
            <person name="Gamble T."/>
            <person name="Ode P.J."/>
            <person name="Paul R."/>
            <person name="Zaspel J.M."/>
        </authorList>
    </citation>
    <scope>NUCLEOTIDE SEQUENCE [LARGE SCALE GENOMIC DNA]</scope>
    <source>
        <strain evidence="2">CgM1</strain>
    </source>
</reference>
<proteinExistence type="predicted"/>
<feature type="compositionally biased region" description="Low complexity" evidence="1">
    <location>
        <begin position="244"/>
        <end position="257"/>
    </location>
</feature>
<accession>A0AAV7I9X0</accession>
<evidence type="ECO:0000256" key="1">
    <source>
        <dbReference type="SAM" id="MobiDB-lite"/>
    </source>
</evidence>
<name>A0AAV7I9X0_COTGL</name>
<feature type="region of interest" description="Disordered" evidence="1">
    <location>
        <begin position="1"/>
        <end position="32"/>
    </location>
</feature>
<dbReference type="AlphaFoldDB" id="A0AAV7I9X0"/>
<keyword evidence="3" id="KW-1185">Reference proteome</keyword>
<dbReference type="Proteomes" id="UP000826195">
    <property type="component" value="Unassembled WGS sequence"/>
</dbReference>
<dbReference type="EMBL" id="JAHXZJ010001119">
    <property type="protein sequence ID" value="KAH0555331.1"/>
    <property type="molecule type" value="Genomic_DNA"/>
</dbReference>
<organism evidence="2 3">
    <name type="scientific">Cotesia glomerata</name>
    <name type="common">Lepidopteran parasitic wasp</name>
    <name type="synonym">Apanteles glomeratus</name>
    <dbReference type="NCBI Taxonomy" id="32391"/>
    <lineage>
        <taxon>Eukaryota</taxon>
        <taxon>Metazoa</taxon>
        <taxon>Ecdysozoa</taxon>
        <taxon>Arthropoda</taxon>
        <taxon>Hexapoda</taxon>
        <taxon>Insecta</taxon>
        <taxon>Pterygota</taxon>
        <taxon>Neoptera</taxon>
        <taxon>Endopterygota</taxon>
        <taxon>Hymenoptera</taxon>
        <taxon>Apocrita</taxon>
        <taxon>Ichneumonoidea</taxon>
        <taxon>Braconidae</taxon>
        <taxon>Microgastrinae</taxon>
        <taxon>Cotesia</taxon>
    </lineage>
</organism>
<gene>
    <name evidence="2" type="ORF">KQX54_017693</name>
</gene>
<feature type="region of interest" description="Disordered" evidence="1">
    <location>
        <begin position="241"/>
        <end position="295"/>
    </location>
</feature>
<sequence length="410" mass="45992">MLDGELTPRDKQRVASSGFSNRAGLSENSEPLGQLDKAVDARSHLLPRQELLEPVSLLLTGGTLEVLGQSGMTSFRQVGASRAHQLVTDGRNHGSSRPSKYCIVPTQNVFELNEKNNLKRIRSDTYQADKKYYVRGTSLQIGIGGFYIIDSHDDYKVLRKRNPVDSRITIAKLPDYSPSTESKVSKKAGTSKISNSEQIVKKPGFPRKSTEKSTVVTARKESEFNSADYYLEQEIATGSGNTRETGVTEVTEGTEVTEVTEETEEGTSKDNNSKSPEIAEETGMAAPGNRENSDNLRNNFVQIGTVKFTANELSTIVLKKKMLKRAKALLSNIWTSDELKKMYQKCPKNDASSVLITDQHCLRVKDMCLYLQQRKEIKYWENADDNIDLHLPQWIGSYCNEHRRKLKEQS</sequence>
<evidence type="ECO:0000313" key="3">
    <source>
        <dbReference type="Proteomes" id="UP000826195"/>
    </source>
</evidence>
<feature type="compositionally biased region" description="Basic and acidic residues" evidence="1">
    <location>
        <begin position="1"/>
        <end position="13"/>
    </location>
</feature>
<protein>
    <submittedName>
        <fullName evidence="2">Uncharacterized protein</fullName>
    </submittedName>
</protein>
<comment type="caution">
    <text evidence="2">The sequence shown here is derived from an EMBL/GenBank/DDBJ whole genome shotgun (WGS) entry which is preliminary data.</text>
</comment>
<evidence type="ECO:0000313" key="2">
    <source>
        <dbReference type="EMBL" id="KAH0555331.1"/>
    </source>
</evidence>